<reference evidence="1 2" key="1">
    <citation type="submission" date="2021-04" db="EMBL/GenBank/DDBJ databases">
        <authorList>
            <person name="Bliznina A."/>
        </authorList>
    </citation>
    <scope>NUCLEOTIDE SEQUENCE [LARGE SCALE GENOMIC DNA]</scope>
</reference>
<keyword evidence="2" id="KW-1185">Reference proteome</keyword>
<sequence length="137" mass="16114">MERQLRLFEQSRLKKAEEFLEKLSERRTDSACRKALRNIQTTIRRYKRSGLPNFDIDRLGCFVDIIIQSVISFALYARVGVDKLRERYGQAAFDHIRTKCRDALLTFWENGALLESKLDEALDNGWNDRTFIVLLAR</sequence>
<gene>
    <name evidence="1" type="ORF">OKIOD_LOCUS12435</name>
</gene>
<evidence type="ECO:0000313" key="1">
    <source>
        <dbReference type="EMBL" id="CAG5108178.1"/>
    </source>
</evidence>
<evidence type="ECO:0000313" key="2">
    <source>
        <dbReference type="Proteomes" id="UP001158576"/>
    </source>
</evidence>
<proteinExistence type="predicted"/>
<organism evidence="1 2">
    <name type="scientific">Oikopleura dioica</name>
    <name type="common">Tunicate</name>
    <dbReference type="NCBI Taxonomy" id="34765"/>
    <lineage>
        <taxon>Eukaryota</taxon>
        <taxon>Metazoa</taxon>
        <taxon>Chordata</taxon>
        <taxon>Tunicata</taxon>
        <taxon>Appendicularia</taxon>
        <taxon>Copelata</taxon>
        <taxon>Oikopleuridae</taxon>
        <taxon>Oikopleura</taxon>
    </lineage>
</organism>
<accession>A0ABN7SYF5</accession>
<protein>
    <submittedName>
        <fullName evidence="1">Oidioi.mRNA.OKI2018_I69.chr1.g3670.t1.cds</fullName>
    </submittedName>
</protein>
<name>A0ABN7SYF5_OIKDI</name>
<dbReference type="EMBL" id="OU015566">
    <property type="protein sequence ID" value="CAG5108178.1"/>
    <property type="molecule type" value="Genomic_DNA"/>
</dbReference>
<dbReference type="Proteomes" id="UP001158576">
    <property type="component" value="Chromosome 1"/>
</dbReference>